<dbReference type="RefSeq" id="XP_002481324.1">
    <property type="nucleotide sequence ID" value="XM_002481279.1"/>
</dbReference>
<sequence>MNLTVTVGTTILTLRVSAPDISSLGRFVLVPCYRLCFVIRTIAKLTIIKARDVIFNEDEVFNGNLERLKDDVRDIPLPESAELLMKTNITQEGQILGSNSESEELSPEEDTILLGNPLSVEESVEDINIEEDLDQDQISAIPETKKNLAGTEEFAYPTPLETPLAALLSATIKISDDLDTLANNLLGEESKQVDSEFRPWNASFLAGQRQSCR</sequence>
<dbReference type="AlphaFoldDB" id="B8M937"/>
<protein>
    <submittedName>
        <fullName evidence="1">Uncharacterized protein</fullName>
    </submittedName>
</protein>
<name>B8M937_TALSN</name>
<accession>B8M937</accession>
<dbReference type="VEuPathDB" id="FungiDB:TSTA_111680"/>
<reference evidence="2" key="1">
    <citation type="journal article" date="2015" name="Genome Announc.">
        <title>Genome sequence of the AIDS-associated pathogen Penicillium marneffei (ATCC18224) and its near taxonomic relative Talaromyces stipitatus (ATCC10500).</title>
        <authorList>
            <person name="Nierman W.C."/>
            <person name="Fedorova-Abrams N.D."/>
            <person name="Andrianopoulos A."/>
        </authorList>
    </citation>
    <scope>NUCLEOTIDE SEQUENCE [LARGE SCALE GENOMIC DNA]</scope>
    <source>
        <strain evidence="2">ATCC 10500 / CBS 375.48 / QM 6759 / NRRL 1006</strain>
    </source>
</reference>
<dbReference type="HOGENOM" id="CLU_1295164_0_0_1"/>
<evidence type="ECO:0000313" key="2">
    <source>
        <dbReference type="Proteomes" id="UP000001745"/>
    </source>
</evidence>
<dbReference type="InParanoid" id="B8M937"/>
<proteinExistence type="predicted"/>
<keyword evidence="2" id="KW-1185">Reference proteome</keyword>
<dbReference type="Proteomes" id="UP000001745">
    <property type="component" value="Unassembled WGS sequence"/>
</dbReference>
<dbReference type="EMBL" id="EQ962655">
    <property type="protein sequence ID" value="EED17332.1"/>
    <property type="molecule type" value="Genomic_DNA"/>
</dbReference>
<gene>
    <name evidence="1" type="ORF">TSTA_111680</name>
</gene>
<organism evidence="1 2">
    <name type="scientific">Talaromyces stipitatus (strain ATCC 10500 / CBS 375.48 / QM 6759 / NRRL 1006)</name>
    <name type="common">Penicillium stipitatum</name>
    <dbReference type="NCBI Taxonomy" id="441959"/>
    <lineage>
        <taxon>Eukaryota</taxon>
        <taxon>Fungi</taxon>
        <taxon>Dikarya</taxon>
        <taxon>Ascomycota</taxon>
        <taxon>Pezizomycotina</taxon>
        <taxon>Eurotiomycetes</taxon>
        <taxon>Eurotiomycetidae</taxon>
        <taxon>Eurotiales</taxon>
        <taxon>Trichocomaceae</taxon>
        <taxon>Talaromyces</taxon>
        <taxon>Talaromyces sect. Talaromyces</taxon>
    </lineage>
</organism>
<dbReference type="STRING" id="441959.B8M937"/>
<evidence type="ECO:0000313" key="1">
    <source>
        <dbReference type="EMBL" id="EED17332.1"/>
    </source>
</evidence>
<dbReference type="GeneID" id="8098823"/>